<organism evidence="1 2">
    <name type="scientific">Filomicrobium insigne</name>
    <dbReference type="NCBI Taxonomy" id="418854"/>
    <lineage>
        <taxon>Bacteria</taxon>
        <taxon>Pseudomonadati</taxon>
        <taxon>Pseudomonadota</taxon>
        <taxon>Alphaproteobacteria</taxon>
        <taxon>Hyphomicrobiales</taxon>
        <taxon>Hyphomicrobiaceae</taxon>
        <taxon>Filomicrobium</taxon>
    </lineage>
</organism>
<name>A0A1H0UBJ8_9HYPH</name>
<comment type="caution">
    <text evidence="1">The sequence shown here is derived from an EMBL/GenBank/DDBJ whole genome shotgun (WGS) entry which is preliminary data.</text>
</comment>
<evidence type="ECO:0000313" key="2">
    <source>
        <dbReference type="Proteomes" id="UP000198795"/>
    </source>
</evidence>
<accession>A0A1H0UBJ8</accession>
<protein>
    <submittedName>
        <fullName evidence="1">Uncharacterized protein</fullName>
    </submittedName>
</protein>
<reference evidence="1 2" key="1">
    <citation type="submission" date="2016-10" db="EMBL/GenBank/DDBJ databases">
        <authorList>
            <person name="Varghese N."/>
            <person name="Submissions S."/>
        </authorList>
    </citation>
    <scope>NUCLEOTIDE SEQUENCE [LARGE SCALE GENOMIC DNA]</scope>
    <source>
        <strain evidence="1 2">CGMCC 1.6497</strain>
    </source>
</reference>
<dbReference type="Proteomes" id="UP000198795">
    <property type="component" value="Unassembled WGS sequence"/>
</dbReference>
<keyword evidence="2" id="KW-1185">Reference proteome</keyword>
<sequence>MRVAPSEASRPPGRPAVHRAWLSPVVLNDLLPRACLQVSLRTAPLGNAVALRIGAAQRRGGKFALGIERCPLTSGPKFSTKTLAFTPVFDAEPGLHKGYI</sequence>
<evidence type="ECO:0000313" key="1">
    <source>
        <dbReference type="EMBL" id="SDP63543.1"/>
    </source>
</evidence>
<proteinExistence type="predicted"/>
<dbReference type="EMBL" id="FNJC01000006">
    <property type="protein sequence ID" value="SDP63543.1"/>
    <property type="molecule type" value="Genomic_DNA"/>
</dbReference>
<gene>
    <name evidence="1" type="ORF">SAMN04488061_3563</name>
</gene>